<protein>
    <submittedName>
        <fullName evidence="2">Uncharacterized protein</fullName>
    </submittedName>
</protein>
<accession>A0A1C3NTL9</accession>
<dbReference type="EMBL" id="FLUV01000189">
    <property type="protein sequence ID" value="SBW18011.1"/>
    <property type="molecule type" value="Genomic_DNA"/>
</dbReference>
<evidence type="ECO:0000256" key="1">
    <source>
        <dbReference type="SAM" id="Phobius"/>
    </source>
</evidence>
<evidence type="ECO:0000313" key="2">
    <source>
        <dbReference type="EMBL" id="SBW18011.1"/>
    </source>
</evidence>
<keyword evidence="3" id="KW-1185">Reference proteome</keyword>
<keyword evidence="1" id="KW-0812">Transmembrane</keyword>
<feature type="transmembrane region" description="Helical" evidence="1">
    <location>
        <begin position="21"/>
        <end position="45"/>
    </location>
</feature>
<gene>
    <name evidence="2" type="ORF">FDG2_0471</name>
</gene>
<organism evidence="2 3">
    <name type="scientific">Candidatus Protofrankia californiensis</name>
    <dbReference type="NCBI Taxonomy" id="1839754"/>
    <lineage>
        <taxon>Bacteria</taxon>
        <taxon>Bacillati</taxon>
        <taxon>Actinomycetota</taxon>
        <taxon>Actinomycetes</taxon>
        <taxon>Frankiales</taxon>
        <taxon>Frankiaceae</taxon>
        <taxon>Protofrankia</taxon>
    </lineage>
</organism>
<proteinExistence type="predicted"/>
<feature type="transmembrane region" description="Helical" evidence="1">
    <location>
        <begin position="57"/>
        <end position="81"/>
    </location>
</feature>
<feature type="transmembrane region" description="Helical" evidence="1">
    <location>
        <begin position="93"/>
        <end position="112"/>
    </location>
</feature>
<evidence type="ECO:0000313" key="3">
    <source>
        <dbReference type="Proteomes" id="UP000199013"/>
    </source>
</evidence>
<keyword evidence="1" id="KW-0472">Membrane</keyword>
<dbReference type="Proteomes" id="UP000199013">
    <property type="component" value="Unassembled WGS sequence"/>
</dbReference>
<feature type="transmembrane region" description="Helical" evidence="1">
    <location>
        <begin position="132"/>
        <end position="149"/>
    </location>
</feature>
<dbReference type="AlphaFoldDB" id="A0A1C3NTL9"/>
<reference evidence="3" key="1">
    <citation type="submission" date="2016-02" db="EMBL/GenBank/DDBJ databases">
        <authorList>
            <person name="Wibberg D."/>
        </authorList>
    </citation>
    <scope>NUCLEOTIDE SEQUENCE [LARGE SCALE GENOMIC DNA]</scope>
</reference>
<sequence length="172" mass="17646">MPHTHGRSYTDGRRRTLGTAAAAVLRALVAAAGLAAIGYGIHGLIDGQPATNPPNTTAWLIGGILAHDLMVVPVTMAAGFVLSRLIPAPYRAVLQAALLVSGSVALASLPLWRGYGGSADNPSVNPLPYGRNLGIVLGLVWTCAAAVIVHRAVRARRKRAGSGIPSDPPVGP</sequence>
<name>A0A1C3NTL9_9ACTN</name>
<keyword evidence="1" id="KW-1133">Transmembrane helix</keyword>